<comment type="similarity">
    <text evidence="1">Belongs to the LDH2/MDH2 oxidoreductase family.</text>
</comment>
<reference evidence="3 4" key="1">
    <citation type="submission" date="2016-06" db="EMBL/GenBank/DDBJ databases">
        <title>Genome sequence of endosymbiont of Candidatus Endolucinida thiodiazotropha.</title>
        <authorList>
            <person name="Poehlein A."/>
            <person name="Koenig S."/>
            <person name="Heiden S.E."/>
            <person name="Thuermer A."/>
            <person name="Voget S."/>
            <person name="Daniel R."/>
            <person name="Markert S."/>
            <person name="Gros O."/>
            <person name="Schweder T."/>
        </authorList>
    </citation>
    <scope>NUCLEOTIDE SEQUENCE [LARGE SCALE GENOMIC DNA]</scope>
    <source>
        <strain evidence="3 4">COS</strain>
    </source>
</reference>
<evidence type="ECO:0000256" key="2">
    <source>
        <dbReference type="ARBA" id="ARBA00023002"/>
    </source>
</evidence>
<dbReference type="InterPro" id="IPR043144">
    <property type="entry name" value="Mal/L-sulf/L-lact_DH-like_ah"/>
</dbReference>
<organism evidence="3 4">
    <name type="scientific">Candidatus Thiodiazotropha endolucinida</name>
    <dbReference type="NCBI Taxonomy" id="1655433"/>
    <lineage>
        <taxon>Bacteria</taxon>
        <taxon>Pseudomonadati</taxon>
        <taxon>Pseudomonadota</taxon>
        <taxon>Gammaproteobacteria</taxon>
        <taxon>Chromatiales</taxon>
        <taxon>Sedimenticolaceae</taxon>
        <taxon>Candidatus Thiodiazotropha</taxon>
    </lineage>
</organism>
<evidence type="ECO:0000313" key="4">
    <source>
        <dbReference type="Proteomes" id="UP000094769"/>
    </source>
</evidence>
<comment type="caution">
    <text evidence="3">The sequence shown here is derived from an EMBL/GenBank/DDBJ whole genome shotgun (WGS) entry which is preliminary data.</text>
</comment>
<dbReference type="EC" id="1.1.1.338" evidence="3"/>
<keyword evidence="2 3" id="KW-0560">Oxidoreductase</keyword>
<dbReference type="PANTHER" id="PTHR11091">
    <property type="entry name" value="OXIDOREDUCTASE-RELATED"/>
    <property type="match status" value="1"/>
</dbReference>
<sequence>MIAETQPQQVVNVPVSEVERICHLALTQFITPATAVEEAAAQLLDAELRGKHSHGVVRIPWLREKLGRFQHQPPEAVQLLPWLLHLRCQQSLGYLAAREGQRQLMRMLDEQPFAAVACIDAFPTGVVGDYLRPLAEAGFVAVGFATSPLLVSLHKDGQPLLGTNPLAIAFPTYEDKPAFIADVSPAPTTFGQILAMLSGFEGDLKDVMLTTSKGEPAADLKELFDEHGRFNGKIIQTLDSGPQRRQYALTLAIEMLTTLFTGETAKGGLVLMACDPQRIPGMHADAVVAVIERIANHQAWQNMPGGHGDAKRKALLSEGSVPLPETLWQQLQFLADKEVAALKQSD</sequence>
<dbReference type="Gene3D" id="3.30.1370.60">
    <property type="entry name" value="Hypothetical oxidoreductase yiak, domain 2"/>
    <property type="match status" value="1"/>
</dbReference>
<evidence type="ECO:0000256" key="1">
    <source>
        <dbReference type="ARBA" id="ARBA00006056"/>
    </source>
</evidence>
<keyword evidence="4" id="KW-1185">Reference proteome</keyword>
<dbReference type="Pfam" id="PF02615">
    <property type="entry name" value="Ldh_2"/>
    <property type="match status" value="1"/>
</dbReference>
<gene>
    <name evidence="3" type="primary">comC</name>
    <name evidence="3" type="ORF">CODIS_33220</name>
</gene>
<dbReference type="SUPFAM" id="SSF89733">
    <property type="entry name" value="L-sulfolactate dehydrogenase-like"/>
    <property type="match status" value="1"/>
</dbReference>
<dbReference type="EMBL" id="MARB01000022">
    <property type="protein sequence ID" value="ODJ86403.1"/>
    <property type="molecule type" value="Genomic_DNA"/>
</dbReference>
<dbReference type="RefSeq" id="WP_162420257.1">
    <property type="nucleotide sequence ID" value="NZ_MARB01000022.1"/>
</dbReference>
<proteinExistence type="inferred from homology"/>
<dbReference type="AlphaFoldDB" id="A0A7Z0VIS6"/>
<dbReference type="InterPro" id="IPR043143">
    <property type="entry name" value="Mal/L-sulf/L-lact_DH-like_NADP"/>
</dbReference>
<evidence type="ECO:0000313" key="3">
    <source>
        <dbReference type="EMBL" id="ODJ86403.1"/>
    </source>
</evidence>
<dbReference type="Gene3D" id="1.10.1530.10">
    <property type="match status" value="1"/>
</dbReference>
<dbReference type="InterPro" id="IPR003767">
    <property type="entry name" value="Malate/L-lactate_DH-like"/>
</dbReference>
<dbReference type="InterPro" id="IPR036111">
    <property type="entry name" value="Mal/L-sulfo/L-lacto_DH-like_sf"/>
</dbReference>
<accession>A0A7Z0VIS6</accession>
<dbReference type="Proteomes" id="UP000094769">
    <property type="component" value="Unassembled WGS sequence"/>
</dbReference>
<dbReference type="GO" id="GO:0016491">
    <property type="term" value="F:oxidoreductase activity"/>
    <property type="evidence" value="ECO:0007669"/>
    <property type="project" value="UniProtKB-KW"/>
</dbReference>
<dbReference type="PANTHER" id="PTHR11091:SF0">
    <property type="entry name" value="MALATE DEHYDROGENASE"/>
    <property type="match status" value="1"/>
</dbReference>
<protein>
    <submittedName>
        <fullName evidence="3">(2R)-3-sulfolactate dehydrogenase</fullName>
        <ecNumber evidence="3">1.1.1.338</ecNumber>
    </submittedName>
</protein>
<name>A0A7Z0VIS6_9GAMM</name>